<name>A0A7W6W9K2_9PROT</name>
<evidence type="ECO:0000256" key="2">
    <source>
        <dbReference type="ARBA" id="ARBA00022723"/>
    </source>
</evidence>
<evidence type="ECO:0000313" key="6">
    <source>
        <dbReference type="EMBL" id="MBB4266240.1"/>
    </source>
</evidence>
<dbReference type="EMBL" id="JACIGK010000012">
    <property type="protein sequence ID" value="MBB4266240.1"/>
    <property type="molecule type" value="Genomic_DNA"/>
</dbReference>
<sequence length="118" mass="12829">MMVTPALCALADLGDPDVRGVTGEDADGRPLRLIVARWRGRLHGYVNRCPHNGVPLDFVPGQFLDRKGRRLMCGTHGARFRVDSGRCTAGPCRGRGLTRVALEVRDGQVRLATPPDAL</sequence>
<evidence type="ECO:0000259" key="5">
    <source>
        <dbReference type="PROSITE" id="PS51296"/>
    </source>
</evidence>
<dbReference type="InterPro" id="IPR017941">
    <property type="entry name" value="Rieske_2Fe-2S"/>
</dbReference>
<evidence type="ECO:0000256" key="1">
    <source>
        <dbReference type="ARBA" id="ARBA00022714"/>
    </source>
</evidence>
<dbReference type="Proteomes" id="UP000554286">
    <property type="component" value="Unassembled WGS sequence"/>
</dbReference>
<dbReference type="AlphaFoldDB" id="A0A7W6W9K2"/>
<dbReference type="RefSeq" id="WP_184044424.1">
    <property type="nucleotide sequence ID" value="NZ_JACIGK010000012.1"/>
</dbReference>
<reference evidence="6 7" key="1">
    <citation type="submission" date="2020-08" db="EMBL/GenBank/DDBJ databases">
        <title>Genome sequencing of Purple Non-Sulfur Bacteria from various extreme environments.</title>
        <authorList>
            <person name="Mayer M."/>
        </authorList>
    </citation>
    <scope>NUCLEOTIDE SEQUENCE [LARGE SCALE GENOMIC DNA]</scope>
    <source>
        <strain evidence="6 7">JA131</strain>
    </source>
</reference>
<feature type="domain" description="Rieske" evidence="5">
    <location>
        <begin position="5"/>
        <end position="111"/>
    </location>
</feature>
<keyword evidence="2" id="KW-0479">Metal-binding</keyword>
<accession>A0A7W6W9K2</accession>
<keyword evidence="7" id="KW-1185">Reference proteome</keyword>
<organism evidence="6 7">
    <name type="scientific">Roseospira visakhapatnamensis</name>
    <dbReference type="NCBI Taxonomy" id="390880"/>
    <lineage>
        <taxon>Bacteria</taxon>
        <taxon>Pseudomonadati</taxon>
        <taxon>Pseudomonadota</taxon>
        <taxon>Alphaproteobacteria</taxon>
        <taxon>Rhodospirillales</taxon>
        <taxon>Rhodospirillaceae</taxon>
        <taxon>Roseospira</taxon>
    </lineage>
</organism>
<evidence type="ECO:0000256" key="3">
    <source>
        <dbReference type="ARBA" id="ARBA00023004"/>
    </source>
</evidence>
<dbReference type="CDD" id="cd03467">
    <property type="entry name" value="Rieske"/>
    <property type="match status" value="1"/>
</dbReference>
<dbReference type="GO" id="GO:0046872">
    <property type="term" value="F:metal ion binding"/>
    <property type="evidence" value="ECO:0007669"/>
    <property type="project" value="UniProtKB-KW"/>
</dbReference>
<keyword evidence="1" id="KW-0001">2Fe-2S</keyword>
<dbReference type="GO" id="GO:0051537">
    <property type="term" value="F:2 iron, 2 sulfur cluster binding"/>
    <property type="evidence" value="ECO:0007669"/>
    <property type="project" value="UniProtKB-KW"/>
</dbReference>
<dbReference type="PANTHER" id="PTHR40261">
    <property type="match status" value="1"/>
</dbReference>
<dbReference type="Gene3D" id="2.102.10.10">
    <property type="entry name" value="Rieske [2Fe-2S] iron-sulphur domain"/>
    <property type="match status" value="1"/>
</dbReference>
<protein>
    <submittedName>
        <fullName evidence="6">Nitrite reductase/ring-hydroxylating ferredoxin subunit</fullName>
    </submittedName>
</protein>
<evidence type="ECO:0000256" key="4">
    <source>
        <dbReference type="ARBA" id="ARBA00023014"/>
    </source>
</evidence>
<gene>
    <name evidence="6" type="ORF">GGD89_001871</name>
</gene>
<dbReference type="PANTHER" id="PTHR40261:SF1">
    <property type="entry name" value="RIESKE DOMAIN-CONTAINING PROTEIN"/>
    <property type="match status" value="1"/>
</dbReference>
<dbReference type="InterPro" id="IPR036922">
    <property type="entry name" value="Rieske_2Fe-2S_sf"/>
</dbReference>
<dbReference type="SUPFAM" id="SSF50022">
    <property type="entry name" value="ISP domain"/>
    <property type="match status" value="1"/>
</dbReference>
<dbReference type="Pfam" id="PF00355">
    <property type="entry name" value="Rieske"/>
    <property type="match status" value="1"/>
</dbReference>
<comment type="caution">
    <text evidence="6">The sequence shown here is derived from an EMBL/GenBank/DDBJ whole genome shotgun (WGS) entry which is preliminary data.</text>
</comment>
<proteinExistence type="predicted"/>
<evidence type="ECO:0000313" key="7">
    <source>
        <dbReference type="Proteomes" id="UP000554286"/>
    </source>
</evidence>
<keyword evidence="4" id="KW-0411">Iron-sulfur</keyword>
<keyword evidence="3" id="KW-0408">Iron</keyword>
<dbReference type="PROSITE" id="PS51296">
    <property type="entry name" value="RIESKE"/>
    <property type="match status" value="1"/>
</dbReference>